<protein>
    <recommendedName>
        <fullName evidence="5">Carbon storage regulator-related protein</fullName>
    </recommendedName>
</protein>
<dbReference type="Proteomes" id="UP000280395">
    <property type="component" value="Unassembled WGS sequence"/>
</dbReference>
<feature type="transmembrane region" description="Helical" evidence="2">
    <location>
        <begin position="28"/>
        <end position="50"/>
    </location>
</feature>
<evidence type="ECO:0000313" key="4">
    <source>
        <dbReference type="Proteomes" id="UP000280395"/>
    </source>
</evidence>
<organism evidence="3 4">
    <name type="scientific">Pseudomonas syringae pv. avii</name>
    <dbReference type="NCBI Taxonomy" id="663959"/>
    <lineage>
        <taxon>Bacteria</taxon>
        <taxon>Pseudomonadati</taxon>
        <taxon>Pseudomonadota</taxon>
        <taxon>Gammaproteobacteria</taxon>
        <taxon>Pseudomonadales</taxon>
        <taxon>Pseudomonadaceae</taxon>
        <taxon>Pseudomonas</taxon>
        <taxon>Pseudomonas syringae</taxon>
    </lineage>
</organism>
<proteinExistence type="predicted"/>
<keyword evidence="2" id="KW-0812">Transmembrane</keyword>
<dbReference type="GO" id="GO:0006109">
    <property type="term" value="P:regulation of carbohydrate metabolic process"/>
    <property type="evidence" value="ECO:0007669"/>
    <property type="project" value="InterPro"/>
</dbReference>
<evidence type="ECO:0008006" key="5">
    <source>
        <dbReference type="Google" id="ProtNLM"/>
    </source>
</evidence>
<dbReference type="AlphaFoldDB" id="A0A3M5V3C5"/>
<sequence>MKLSIACIGALIFGEFLLEIGLSTTDHVLVKAGLLALSASIVLFLAELGLAAMKVLRDQACPAATPLGLISMGSSMSASRQSIRKESTMLVLTRREGENILIEDGIQIQVLAISEFDQIVRIGIEAPNVAIVQCRDIDRKVTEHNPKPAIIHKCRWRSLVKK</sequence>
<dbReference type="SUPFAM" id="SSF117130">
    <property type="entry name" value="CsrA-like"/>
    <property type="match status" value="1"/>
</dbReference>
<dbReference type="InterPro" id="IPR036107">
    <property type="entry name" value="CsrA_sf"/>
</dbReference>
<dbReference type="GO" id="GO:0003723">
    <property type="term" value="F:RNA binding"/>
    <property type="evidence" value="ECO:0007669"/>
    <property type="project" value="InterPro"/>
</dbReference>
<keyword evidence="2" id="KW-1133">Transmembrane helix</keyword>
<evidence type="ECO:0000256" key="1">
    <source>
        <dbReference type="ARBA" id="ARBA00023159"/>
    </source>
</evidence>
<reference evidence="3 4" key="1">
    <citation type="submission" date="2018-08" db="EMBL/GenBank/DDBJ databases">
        <title>Recombination of ecologically and evolutionarily significant loci maintains genetic cohesion in the Pseudomonas syringae species complex.</title>
        <authorList>
            <person name="Dillon M."/>
            <person name="Thakur S."/>
            <person name="Almeida R.N.D."/>
            <person name="Weir B.S."/>
            <person name="Guttman D.S."/>
        </authorList>
    </citation>
    <scope>NUCLEOTIDE SEQUENCE [LARGE SCALE GENOMIC DNA]</scope>
    <source>
        <strain evidence="3 4">ICMP 14479</strain>
    </source>
</reference>
<dbReference type="EMBL" id="RBUA01000961">
    <property type="protein sequence ID" value="RMU52559.1"/>
    <property type="molecule type" value="Genomic_DNA"/>
</dbReference>
<gene>
    <name evidence="3" type="ORF">ALP29_100393</name>
</gene>
<name>A0A3M5V3C5_PSESX</name>
<accession>A0A3M5V3C5</accession>
<dbReference type="Gene3D" id="2.60.40.4380">
    <property type="entry name" value="Translational regulator CsrA"/>
    <property type="match status" value="1"/>
</dbReference>
<dbReference type="Pfam" id="PF02599">
    <property type="entry name" value="CsrA"/>
    <property type="match status" value="1"/>
</dbReference>
<dbReference type="GO" id="GO:0006402">
    <property type="term" value="P:mRNA catabolic process"/>
    <property type="evidence" value="ECO:0007669"/>
    <property type="project" value="InterPro"/>
</dbReference>
<keyword evidence="1" id="KW-0010">Activator</keyword>
<comment type="caution">
    <text evidence="3">The sequence shown here is derived from an EMBL/GenBank/DDBJ whole genome shotgun (WGS) entry which is preliminary data.</text>
</comment>
<dbReference type="InterPro" id="IPR003751">
    <property type="entry name" value="CsrA"/>
</dbReference>
<keyword evidence="2" id="KW-0472">Membrane</keyword>
<evidence type="ECO:0000313" key="3">
    <source>
        <dbReference type="EMBL" id="RMU52559.1"/>
    </source>
</evidence>
<evidence type="ECO:0000256" key="2">
    <source>
        <dbReference type="SAM" id="Phobius"/>
    </source>
</evidence>